<proteinExistence type="predicted"/>
<keyword evidence="3" id="KW-1185">Reference proteome</keyword>
<evidence type="ECO:0000259" key="1">
    <source>
        <dbReference type="PROSITE" id="PS50097"/>
    </source>
</evidence>
<dbReference type="Proteomes" id="UP000254866">
    <property type="component" value="Unassembled WGS sequence"/>
</dbReference>
<sequence length="278" mass="31983">MERHFTGNLLPPAGPGAQQPLPLESFIDRLGERMIRLEIGPENKKFHAHKNLLCTRSNWFANYLSPMTNDLEVEYGEVIPFPDWDPKVFTIFLEWVYTKQIVLPSRIAPENLEQPVRPDIQAAATAYRLGEFLQSLYFRDAIADKVKTLFKPPHSYPYREIGVIEFRDVVGAYGFAPLHSPLQALFLELALFYHLSLKGGSTAMIPLPETMGLMWPKFEGSLFCMDEEGLTLRHLTNPLLAPFCRYHLHGPQDTCGNYTDICPEPIWVQESQYRRPFR</sequence>
<comment type="caution">
    <text evidence="2">The sequence shown here is derived from an EMBL/GenBank/DDBJ whole genome shotgun (WGS) entry which is preliminary data.</text>
</comment>
<organism evidence="2 3">
    <name type="scientific">Venustampulla echinocandica</name>
    <dbReference type="NCBI Taxonomy" id="2656787"/>
    <lineage>
        <taxon>Eukaryota</taxon>
        <taxon>Fungi</taxon>
        <taxon>Dikarya</taxon>
        <taxon>Ascomycota</taxon>
        <taxon>Pezizomycotina</taxon>
        <taxon>Leotiomycetes</taxon>
        <taxon>Helotiales</taxon>
        <taxon>Pleuroascaceae</taxon>
        <taxon>Venustampulla</taxon>
    </lineage>
</organism>
<dbReference type="GeneID" id="43597681"/>
<accession>A0A370TPE5</accession>
<dbReference type="AlphaFoldDB" id="A0A370TPE5"/>
<dbReference type="SMART" id="SM00225">
    <property type="entry name" value="BTB"/>
    <property type="match status" value="1"/>
</dbReference>
<name>A0A370TPE5_9HELO</name>
<dbReference type="PANTHER" id="PTHR47843">
    <property type="entry name" value="BTB DOMAIN-CONTAINING PROTEIN-RELATED"/>
    <property type="match status" value="1"/>
</dbReference>
<gene>
    <name evidence="2" type="ORF">BP5553_04832</name>
</gene>
<dbReference type="CDD" id="cd18186">
    <property type="entry name" value="BTB_POZ_ZBTB_KLHL-like"/>
    <property type="match status" value="1"/>
</dbReference>
<feature type="domain" description="BTB" evidence="1">
    <location>
        <begin position="33"/>
        <end position="105"/>
    </location>
</feature>
<dbReference type="Gene3D" id="3.30.710.10">
    <property type="entry name" value="Potassium Channel Kv1.1, Chain A"/>
    <property type="match status" value="1"/>
</dbReference>
<evidence type="ECO:0000313" key="3">
    <source>
        <dbReference type="Proteomes" id="UP000254866"/>
    </source>
</evidence>
<protein>
    <recommendedName>
        <fullName evidence="1">BTB domain-containing protein</fullName>
    </recommendedName>
</protein>
<dbReference type="InterPro" id="IPR000210">
    <property type="entry name" value="BTB/POZ_dom"/>
</dbReference>
<dbReference type="Pfam" id="PF00651">
    <property type="entry name" value="BTB"/>
    <property type="match status" value="1"/>
</dbReference>
<dbReference type="OrthoDB" id="6359816at2759"/>
<dbReference type="RefSeq" id="XP_031870055.1">
    <property type="nucleotide sequence ID" value="XM_032013455.1"/>
</dbReference>
<dbReference type="SUPFAM" id="SSF54695">
    <property type="entry name" value="POZ domain"/>
    <property type="match status" value="1"/>
</dbReference>
<dbReference type="InterPro" id="IPR011333">
    <property type="entry name" value="SKP1/BTB/POZ_sf"/>
</dbReference>
<evidence type="ECO:0000313" key="2">
    <source>
        <dbReference type="EMBL" id="RDL37399.1"/>
    </source>
</evidence>
<dbReference type="EMBL" id="NPIC01000003">
    <property type="protein sequence ID" value="RDL37399.1"/>
    <property type="molecule type" value="Genomic_DNA"/>
</dbReference>
<dbReference type="PROSITE" id="PS50097">
    <property type="entry name" value="BTB"/>
    <property type="match status" value="1"/>
</dbReference>
<reference evidence="2 3" key="1">
    <citation type="journal article" date="2018" name="IMA Fungus">
        <title>IMA Genome-F 9: Draft genome sequence of Annulohypoxylon stygium, Aspergillus mulundensis, Berkeleyomyces basicola (syn. Thielaviopsis basicola), Ceratocystis smalleyi, two Cercospora beticola strains, Coleophoma cylindrospora, Fusarium fracticaudum, Phialophora cf. hyalina, and Morchella septimelata.</title>
        <authorList>
            <person name="Wingfield B.D."/>
            <person name="Bills G.F."/>
            <person name="Dong Y."/>
            <person name="Huang W."/>
            <person name="Nel W.J."/>
            <person name="Swalarsk-Parry B.S."/>
            <person name="Vaghefi N."/>
            <person name="Wilken P.M."/>
            <person name="An Z."/>
            <person name="de Beer Z.W."/>
            <person name="De Vos L."/>
            <person name="Chen L."/>
            <person name="Duong T.A."/>
            <person name="Gao Y."/>
            <person name="Hammerbacher A."/>
            <person name="Kikkert J.R."/>
            <person name="Li Y."/>
            <person name="Li H."/>
            <person name="Li K."/>
            <person name="Li Q."/>
            <person name="Liu X."/>
            <person name="Ma X."/>
            <person name="Naidoo K."/>
            <person name="Pethybridge S.J."/>
            <person name="Sun J."/>
            <person name="Steenkamp E.T."/>
            <person name="van der Nest M.A."/>
            <person name="van Wyk S."/>
            <person name="Wingfield M.J."/>
            <person name="Xiong C."/>
            <person name="Yue Q."/>
            <person name="Zhang X."/>
        </authorList>
    </citation>
    <scope>NUCLEOTIDE SEQUENCE [LARGE SCALE GENOMIC DNA]</scope>
    <source>
        <strain evidence="2 3">BP 5553</strain>
    </source>
</reference>
<dbReference type="PANTHER" id="PTHR47843:SF2">
    <property type="entry name" value="BTB DOMAIN-CONTAINING PROTEIN"/>
    <property type="match status" value="1"/>
</dbReference>